<evidence type="ECO:0000313" key="2">
    <source>
        <dbReference type="EMBL" id="MBS7811424.1"/>
    </source>
</evidence>
<feature type="domain" description="Calcineurin-like phosphoesterase" evidence="1">
    <location>
        <begin position="18"/>
        <end position="89"/>
    </location>
</feature>
<dbReference type="InterPro" id="IPR004843">
    <property type="entry name" value="Calcineurin-like_PHP"/>
</dbReference>
<reference evidence="2 3" key="1">
    <citation type="submission" date="2021-05" db="EMBL/GenBank/DDBJ databases">
        <title>Roseococcus sp. XZZS9, whole genome shotgun sequencing project.</title>
        <authorList>
            <person name="Zhao G."/>
            <person name="Shen L."/>
        </authorList>
    </citation>
    <scope>NUCLEOTIDE SEQUENCE [LARGE SCALE GENOMIC DNA]</scope>
    <source>
        <strain evidence="2 3">XZZS9</strain>
    </source>
</reference>
<accession>A0ABS5QCL0</accession>
<dbReference type="Proteomes" id="UP000766336">
    <property type="component" value="Unassembled WGS sequence"/>
</dbReference>
<dbReference type="PANTHER" id="PTHR42850">
    <property type="entry name" value="METALLOPHOSPHOESTERASE"/>
    <property type="match status" value="1"/>
</dbReference>
<keyword evidence="3" id="KW-1185">Reference proteome</keyword>
<comment type="caution">
    <text evidence="2">The sequence shown here is derived from an EMBL/GenBank/DDBJ whole genome shotgun (WGS) entry which is preliminary data.</text>
</comment>
<protein>
    <submittedName>
        <fullName evidence="2">Metallophosphoesterase</fullName>
    </submittedName>
</protein>
<dbReference type="EMBL" id="JAHCDA010000002">
    <property type="protein sequence ID" value="MBS7811424.1"/>
    <property type="molecule type" value="Genomic_DNA"/>
</dbReference>
<dbReference type="InterPro" id="IPR050126">
    <property type="entry name" value="Ap4A_hydrolase"/>
</dbReference>
<gene>
    <name evidence="2" type="ORF">KHU32_10775</name>
</gene>
<organism evidence="2 3">
    <name type="scientific">Roseococcus pinisoli</name>
    <dbReference type="NCBI Taxonomy" id="2835040"/>
    <lineage>
        <taxon>Bacteria</taxon>
        <taxon>Pseudomonadati</taxon>
        <taxon>Pseudomonadota</taxon>
        <taxon>Alphaproteobacteria</taxon>
        <taxon>Acetobacterales</taxon>
        <taxon>Roseomonadaceae</taxon>
        <taxon>Roseococcus</taxon>
    </lineage>
</organism>
<proteinExistence type="predicted"/>
<name>A0ABS5QCL0_9PROT</name>
<evidence type="ECO:0000313" key="3">
    <source>
        <dbReference type="Proteomes" id="UP000766336"/>
    </source>
</evidence>
<dbReference type="SUPFAM" id="SSF56300">
    <property type="entry name" value="Metallo-dependent phosphatases"/>
    <property type="match status" value="1"/>
</dbReference>
<dbReference type="Pfam" id="PF00149">
    <property type="entry name" value="Metallophos"/>
    <property type="match status" value="1"/>
</dbReference>
<evidence type="ECO:0000259" key="1">
    <source>
        <dbReference type="Pfam" id="PF00149"/>
    </source>
</evidence>
<dbReference type="RefSeq" id="WP_213670104.1">
    <property type="nucleotide sequence ID" value="NZ_JAHCDA010000002.1"/>
</dbReference>
<dbReference type="InterPro" id="IPR029052">
    <property type="entry name" value="Metallo-depent_PP-like"/>
</dbReference>
<dbReference type="Gene3D" id="3.60.21.10">
    <property type="match status" value="1"/>
</dbReference>
<sequence>MTLSTAELRRRGFRGLRVVGDVHGEAAALESAIIGACNADLFVLQLGDLTDYGPDSPGVLRDIFTMLDAQAGIFLLGNHDHKLRRALMGNRVRSPAEATPRTLEQIAAAPDGDEIARRAILEIGRAPAWCRLGPWLFVHAAFHPGMMLEPAPREGGSRRPDNIVSRALFGQVTGRTQGDGYPERLLHWVDSIPTGLTVYCGHDQRSTNGRPWTTHGRAGGEAVFMDTGSGKGGHLSWLDLPLP</sequence>